<evidence type="ECO:0000256" key="1">
    <source>
        <dbReference type="SAM" id="MobiDB-lite"/>
    </source>
</evidence>
<gene>
    <name evidence="2" type="ORF">SCLCIDRAFT_1212713</name>
</gene>
<reference evidence="2 3" key="1">
    <citation type="submission" date="2014-04" db="EMBL/GenBank/DDBJ databases">
        <authorList>
            <consortium name="DOE Joint Genome Institute"/>
            <person name="Kuo A."/>
            <person name="Kohler A."/>
            <person name="Nagy L.G."/>
            <person name="Floudas D."/>
            <person name="Copeland A."/>
            <person name="Barry K.W."/>
            <person name="Cichocki N."/>
            <person name="Veneault-Fourrey C."/>
            <person name="LaButti K."/>
            <person name="Lindquist E.A."/>
            <person name="Lipzen A."/>
            <person name="Lundell T."/>
            <person name="Morin E."/>
            <person name="Murat C."/>
            <person name="Sun H."/>
            <person name="Tunlid A."/>
            <person name="Henrissat B."/>
            <person name="Grigoriev I.V."/>
            <person name="Hibbett D.S."/>
            <person name="Martin F."/>
            <person name="Nordberg H.P."/>
            <person name="Cantor M.N."/>
            <person name="Hua S.X."/>
        </authorList>
    </citation>
    <scope>NUCLEOTIDE SEQUENCE [LARGE SCALE GENOMIC DNA]</scope>
    <source>
        <strain evidence="2 3">Foug A</strain>
    </source>
</reference>
<dbReference type="InParanoid" id="A0A0C3AJE4"/>
<dbReference type="EMBL" id="KN822025">
    <property type="protein sequence ID" value="KIM65027.1"/>
    <property type="molecule type" value="Genomic_DNA"/>
</dbReference>
<sequence length="64" mass="7138">MVGFPCPLSFELLRVSSRSPWVGGGENEYVYSSVHDRGQRARKSPKESELSRSSKNVPPGIFQI</sequence>
<accession>A0A0C3AJE4</accession>
<organism evidence="2 3">
    <name type="scientific">Scleroderma citrinum Foug A</name>
    <dbReference type="NCBI Taxonomy" id="1036808"/>
    <lineage>
        <taxon>Eukaryota</taxon>
        <taxon>Fungi</taxon>
        <taxon>Dikarya</taxon>
        <taxon>Basidiomycota</taxon>
        <taxon>Agaricomycotina</taxon>
        <taxon>Agaricomycetes</taxon>
        <taxon>Agaricomycetidae</taxon>
        <taxon>Boletales</taxon>
        <taxon>Sclerodermatineae</taxon>
        <taxon>Sclerodermataceae</taxon>
        <taxon>Scleroderma</taxon>
    </lineage>
</organism>
<dbReference type="Proteomes" id="UP000053989">
    <property type="component" value="Unassembled WGS sequence"/>
</dbReference>
<feature type="region of interest" description="Disordered" evidence="1">
    <location>
        <begin position="33"/>
        <end position="64"/>
    </location>
</feature>
<feature type="non-terminal residue" evidence="2">
    <location>
        <position position="64"/>
    </location>
</feature>
<dbReference type="HOGENOM" id="CLU_2874043_0_0_1"/>
<protein>
    <submittedName>
        <fullName evidence="2">Uncharacterized protein</fullName>
    </submittedName>
</protein>
<name>A0A0C3AJE4_9AGAM</name>
<keyword evidence="3" id="KW-1185">Reference proteome</keyword>
<dbReference type="AlphaFoldDB" id="A0A0C3AJE4"/>
<evidence type="ECO:0000313" key="3">
    <source>
        <dbReference type="Proteomes" id="UP000053989"/>
    </source>
</evidence>
<feature type="compositionally biased region" description="Basic and acidic residues" evidence="1">
    <location>
        <begin position="34"/>
        <end position="52"/>
    </location>
</feature>
<reference evidence="3" key="2">
    <citation type="submission" date="2015-01" db="EMBL/GenBank/DDBJ databases">
        <title>Evolutionary Origins and Diversification of the Mycorrhizal Mutualists.</title>
        <authorList>
            <consortium name="DOE Joint Genome Institute"/>
            <consortium name="Mycorrhizal Genomics Consortium"/>
            <person name="Kohler A."/>
            <person name="Kuo A."/>
            <person name="Nagy L.G."/>
            <person name="Floudas D."/>
            <person name="Copeland A."/>
            <person name="Barry K.W."/>
            <person name="Cichocki N."/>
            <person name="Veneault-Fourrey C."/>
            <person name="LaButti K."/>
            <person name="Lindquist E.A."/>
            <person name="Lipzen A."/>
            <person name="Lundell T."/>
            <person name="Morin E."/>
            <person name="Murat C."/>
            <person name="Riley R."/>
            <person name="Ohm R."/>
            <person name="Sun H."/>
            <person name="Tunlid A."/>
            <person name="Henrissat B."/>
            <person name="Grigoriev I.V."/>
            <person name="Hibbett D.S."/>
            <person name="Martin F."/>
        </authorList>
    </citation>
    <scope>NUCLEOTIDE SEQUENCE [LARGE SCALE GENOMIC DNA]</scope>
    <source>
        <strain evidence="3">Foug A</strain>
    </source>
</reference>
<proteinExistence type="predicted"/>
<evidence type="ECO:0000313" key="2">
    <source>
        <dbReference type="EMBL" id="KIM65027.1"/>
    </source>
</evidence>